<dbReference type="GeneID" id="30013433"/>
<sequence>MDPDSSDPPQASGVAADSSQVSVTLSREDDGPTTEQNEGGRDSGEEARAPVPFPAPTANGTAANNEEETIVSASLAANNAPDVDNVPDGTATSTQPSSPPTAGLQSINVTTAAWKSWKIRPPWLTLLFTLNIAFVTTILTLDSFSKRNHGFVGLGDAPGFLARDPSLEQAIWTQGIFYTALPAFIMTLFQTAWHAAVAAFAERQPYVELKTGGPARTTILLEYTEPFALSWYTAFKNEHYLLAACMFSSATLVFLVVPLTSFLFTTAQPKSSHPLRLSAETAFNTSILGQYPSYPNLRFMDTAAAIHIQGASPPPWTDGLHAFPSMAPLNPFGGGNVTFDSVAYSAHADCVHLEEKSYRRLIQRPEDTGLPAITITVFANDRGCQISTSSNFRLSPEAPKISINSWTTTTCPPHAGWSRFSFLVARITESHEIVNLSFVSCAPSYRTSKGNVTATWAVGSTSPAIASFQVTNVSESRSAAVWRFFEMGFQAVGCYDPSADIDTNEFGRQVYRLASHKSSASALLPQTIIESAQTMFTTMYAIFANLYLLQKTDAPTITVGTTFVQSTRLTVVSPIAYIIVGILLFIEGFNVALFRLGTQESILDEEPIGILGAASILHGSEDIEVAIREAKLASKYKNRVVLTPSDDSSKLFEGYIWRYKQGKLGRDLVPGSRNQNPSSTYMLENLSQGETQDNAHRTPDGSRQPCAGVVAQNGPGRS</sequence>
<keyword evidence="2" id="KW-1133">Transmembrane helix</keyword>
<dbReference type="RefSeq" id="XP_018689453.1">
    <property type="nucleotide sequence ID" value="XM_018840772.1"/>
</dbReference>
<evidence type="ECO:0000256" key="1">
    <source>
        <dbReference type="SAM" id="MobiDB-lite"/>
    </source>
</evidence>
<keyword evidence="2" id="KW-0472">Membrane</keyword>
<evidence type="ECO:0000256" key="2">
    <source>
        <dbReference type="SAM" id="Phobius"/>
    </source>
</evidence>
<dbReference type="EMBL" id="LVYI01000009">
    <property type="protein sequence ID" value="OAP56086.1"/>
    <property type="molecule type" value="Genomic_DNA"/>
</dbReference>
<dbReference type="Pfam" id="PF11915">
    <property type="entry name" value="DUF3433"/>
    <property type="match status" value="1"/>
</dbReference>
<dbReference type="PANTHER" id="PTHR37544">
    <property type="entry name" value="SPRAY-RELATED"/>
    <property type="match status" value="1"/>
</dbReference>
<feature type="region of interest" description="Disordered" evidence="1">
    <location>
        <begin position="1"/>
        <end position="62"/>
    </location>
</feature>
<feature type="transmembrane region" description="Helical" evidence="2">
    <location>
        <begin position="240"/>
        <end position="264"/>
    </location>
</feature>
<feature type="compositionally biased region" description="Basic and acidic residues" evidence="1">
    <location>
        <begin position="38"/>
        <end position="48"/>
    </location>
</feature>
<accession>A0A178Z9F8</accession>
<proteinExistence type="predicted"/>
<reference evidence="3 4" key="1">
    <citation type="submission" date="2016-04" db="EMBL/GenBank/DDBJ databases">
        <title>Draft genome of Fonsecaea erecta CBS 125763.</title>
        <authorList>
            <person name="Weiss V.A."/>
            <person name="Vicente V.A."/>
            <person name="Raittz R.T."/>
            <person name="Moreno L.F."/>
            <person name="De Souza E.M."/>
            <person name="Pedrosa F.O."/>
            <person name="Steffens M.B."/>
            <person name="Faoro H."/>
            <person name="Tadra-Sfeir M.Z."/>
            <person name="Najafzadeh M.J."/>
            <person name="Felipe M.S."/>
            <person name="Teixeira M."/>
            <person name="Sun J."/>
            <person name="Xi L."/>
            <person name="Gomes R."/>
            <person name="De Azevedo C.M."/>
            <person name="Salgado C.G."/>
            <person name="Da Silva M.B."/>
            <person name="Nascimento M.F."/>
            <person name="Queiroz-Telles F."/>
            <person name="Attili D.S."/>
            <person name="Gorbushina A."/>
        </authorList>
    </citation>
    <scope>NUCLEOTIDE SEQUENCE [LARGE SCALE GENOMIC DNA]</scope>
    <source>
        <strain evidence="3 4">CBS 125763</strain>
    </source>
</reference>
<dbReference type="InterPro" id="IPR021840">
    <property type="entry name" value="DUF3433"/>
</dbReference>
<dbReference type="PANTHER" id="PTHR37544:SF3">
    <property type="entry name" value="SPRAY"/>
    <property type="match status" value="1"/>
</dbReference>
<feature type="transmembrane region" description="Helical" evidence="2">
    <location>
        <begin position="176"/>
        <end position="201"/>
    </location>
</feature>
<evidence type="ECO:0000313" key="4">
    <source>
        <dbReference type="Proteomes" id="UP000078343"/>
    </source>
</evidence>
<keyword evidence="2" id="KW-0812">Transmembrane</keyword>
<dbReference type="AlphaFoldDB" id="A0A178Z9F8"/>
<evidence type="ECO:0000313" key="3">
    <source>
        <dbReference type="EMBL" id="OAP56086.1"/>
    </source>
</evidence>
<dbReference type="OrthoDB" id="3522351at2759"/>
<gene>
    <name evidence="3" type="ORF">AYL99_09265</name>
</gene>
<keyword evidence="4" id="KW-1185">Reference proteome</keyword>
<dbReference type="STRING" id="1367422.A0A178Z9F8"/>
<feature type="region of interest" description="Disordered" evidence="1">
    <location>
        <begin position="79"/>
        <end position="104"/>
    </location>
</feature>
<organism evidence="3 4">
    <name type="scientific">Fonsecaea erecta</name>
    <dbReference type="NCBI Taxonomy" id="1367422"/>
    <lineage>
        <taxon>Eukaryota</taxon>
        <taxon>Fungi</taxon>
        <taxon>Dikarya</taxon>
        <taxon>Ascomycota</taxon>
        <taxon>Pezizomycotina</taxon>
        <taxon>Eurotiomycetes</taxon>
        <taxon>Chaetothyriomycetidae</taxon>
        <taxon>Chaetothyriales</taxon>
        <taxon>Herpotrichiellaceae</taxon>
        <taxon>Fonsecaea</taxon>
    </lineage>
</organism>
<feature type="transmembrane region" description="Helical" evidence="2">
    <location>
        <begin position="575"/>
        <end position="594"/>
    </location>
</feature>
<feature type="region of interest" description="Disordered" evidence="1">
    <location>
        <begin position="691"/>
        <end position="718"/>
    </location>
</feature>
<dbReference type="Proteomes" id="UP000078343">
    <property type="component" value="Unassembled WGS sequence"/>
</dbReference>
<protein>
    <submittedName>
        <fullName evidence="3">Uncharacterized protein</fullName>
    </submittedName>
</protein>
<comment type="caution">
    <text evidence="3">The sequence shown here is derived from an EMBL/GenBank/DDBJ whole genome shotgun (WGS) entry which is preliminary data.</text>
</comment>
<feature type="transmembrane region" description="Helical" evidence="2">
    <location>
        <begin position="123"/>
        <end position="141"/>
    </location>
</feature>
<name>A0A178Z9F8_9EURO</name>